<sequence length="99" mass="11414">MAATSQGVLFDYTLSCRVVNQWNSLPSAVTDSNSVNQFKKSNDDLMTGHQVLPHSNIYPSQFPLFFSYFCTADRTEFKIKLKHSVFKRCSVFINFMIFE</sequence>
<accession>A0A3M7P8C6</accession>
<dbReference type="Proteomes" id="UP000276133">
    <property type="component" value="Unassembled WGS sequence"/>
</dbReference>
<comment type="caution">
    <text evidence="1">The sequence shown here is derived from an EMBL/GenBank/DDBJ whole genome shotgun (WGS) entry which is preliminary data.</text>
</comment>
<reference evidence="1 2" key="1">
    <citation type="journal article" date="2018" name="Sci. Rep.">
        <title>Genomic signatures of local adaptation to the degree of environmental predictability in rotifers.</title>
        <authorList>
            <person name="Franch-Gras L."/>
            <person name="Hahn C."/>
            <person name="Garcia-Roger E.M."/>
            <person name="Carmona M.J."/>
            <person name="Serra M."/>
            <person name="Gomez A."/>
        </authorList>
    </citation>
    <scope>NUCLEOTIDE SEQUENCE [LARGE SCALE GENOMIC DNA]</scope>
    <source>
        <strain evidence="1">HYR1</strain>
    </source>
</reference>
<proteinExistence type="predicted"/>
<dbReference type="AlphaFoldDB" id="A0A3M7P8C6"/>
<name>A0A3M7P8C6_BRAPC</name>
<gene>
    <name evidence="1" type="ORF">BpHYR1_028208</name>
</gene>
<organism evidence="1 2">
    <name type="scientific">Brachionus plicatilis</name>
    <name type="common">Marine rotifer</name>
    <name type="synonym">Brachionus muelleri</name>
    <dbReference type="NCBI Taxonomy" id="10195"/>
    <lineage>
        <taxon>Eukaryota</taxon>
        <taxon>Metazoa</taxon>
        <taxon>Spiralia</taxon>
        <taxon>Gnathifera</taxon>
        <taxon>Rotifera</taxon>
        <taxon>Eurotatoria</taxon>
        <taxon>Monogononta</taxon>
        <taxon>Pseudotrocha</taxon>
        <taxon>Ploima</taxon>
        <taxon>Brachionidae</taxon>
        <taxon>Brachionus</taxon>
    </lineage>
</organism>
<keyword evidence="2" id="KW-1185">Reference proteome</keyword>
<evidence type="ECO:0000313" key="1">
    <source>
        <dbReference type="EMBL" id="RMZ95253.1"/>
    </source>
</evidence>
<dbReference type="EMBL" id="REGN01012483">
    <property type="protein sequence ID" value="RMZ95253.1"/>
    <property type="molecule type" value="Genomic_DNA"/>
</dbReference>
<protein>
    <submittedName>
        <fullName evidence="1">Uncharacterized protein</fullName>
    </submittedName>
</protein>
<evidence type="ECO:0000313" key="2">
    <source>
        <dbReference type="Proteomes" id="UP000276133"/>
    </source>
</evidence>